<feature type="region of interest" description="Disordered" evidence="1">
    <location>
        <begin position="95"/>
        <end position="126"/>
    </location>
</feature>
<feature type="compositionally biased region" description="Low complexity" evidence="1">
    <location>
        <begin position="29"/>
        <end position="38"/>
    </location>
</feature>
<organism evidence="2 3">
    <name type="scientific">Chaetomium strumarium</name>
    <dbReference type="NCBI Taxonomy" id="1170767"/>
    <lineage>
        <taxon>Eukaryota</taxon>
        <taxon>Fungi</taxon>
        <taxon>Dikarya</taxon>
        <taxon>Ascomycota</taxon>
        <taxon>Pezizomycotina</taxon>
        <taxon>Sordariomycetes</taxon>
        <taxon>Sordariomycetidae</taxon>
        <taxon>Sordariales</taxon>
        <taxon>Chaetomiaceae</taxon>
        <taxon>Chaetomium</taxon>
    </lineage>
</organism>
<evidence type="ECO:0000256" key="1">
    <source>
        <dbReference type="SAM" id="MobiDB-lite"/>
    </source>
</evidence>
<reference evidence="2" key="2">
    <citation type="submission" date="2023-06" db="EMBL/GenBank/DDBJ databases">
        <authorList>
            <consortium name="Lawrence Berkeley National Laboratory"/>
            <person name="Mondo S.J."/>
            <person name="Hensen N."/>
            <person name="Bonometti L."/>
            <person name="Westerberg I."/>
            <person name="Brannstrom I.O."/>
            <person name="Guillou S."/>
            <person name="Cros-Aarteil S."/>
            <person name="Calhoun S."/>
            <person name="Haridas S."/>
            <person name="Kuo A."/>
            <person name="Pangilinan J."/>
            <person name="Riley R."/>
            <person name="Labutti K."/>
            <person name="Andreopoulos B."/>
            <person name="Lipzen A."/>
            <person name="Chen C."/>
            <person name="Yanf M."/>
            <person name="Daum C."/>
            <person name="Ng V."/>
            <person name="Clum A."/>
            <person name="Steindorff A."/>
            <person name="Ohm R."/>
            <person name="Martin F."/>
            <person name="Silar P."/>
            <person name="Natvig D."/>
            <person name="Lalanne C."/>
            <person name="Gautier V."/>
            <person name="Ament-Velasquez S.L."/>
            <person name="Kruys A."/>
            <person name="Hutchinson M.I."/>
            <person name="Powell A.J."/>
            <person name="Barry K."/>
            <person name="Miller A.N."/>
            <person name="Grigoriev I.V."/>
            <person name="Debuchy R."/>
            <person name="Gladieux P."/>
            <person name="Thoren M.H."/>
            <person name="Johannesson H."/>
        </authorList>
    </citation>
    <scope>NUCLEOTIDE SEQUENCE</scope>
    <source>
        <strain evidence="2">CBS 333.67</strain>
    </source>
</reference>
<feature type="compositionally biased region" description="Pro residues" evidence="1">
    <location>
        <begin position="1"/>
        <end position="10"/>
    </location>
</feature>
<feature type="compositionally biased region" description="Basic residues" evidence="1">
    <location>
        <begin position="107"/>
        <end position="116"/>
    </location>
</feature>
<proteinExistence type="predicted"/>
<feature type="compositionally biased region" description="Basic and acidic residues" evidence="1">
    <location>
        <begin position="304"/>
        <end position="329"/>
    </location>
</feature>
<name>A0AAJ0GSE6_9PEZI</name>
<dbReference type="RefSeq" id="XP_062721039.1">
    <property type="nucleotide sequence ID" value="XM_062862459.1"/>
</dbReference>
<evidence type="ECO:0000313" key="2">
    <source>
        <dbReference type="EMBL" id="KAK3305259.1"/>
    </source>
</evidence>
<protein>
    <submittedName>
        <fullName evidence="2">Uncharacterized protein</fullName>
    </submittedName>
</protein>
<comment type="caution">
    <text evidence="2">The sequence shown here is derived from an EMBL/GenBank/DDBJ whole genome shotgun (WGS) entry which is preliminary data.</text>
</comment>
<accession>A0AAJ0GSE6</accession>
<dbReference type="EMBL" id="JAUDZG010000004">
    <property type="protein sequence ID" value="KAK3305259.1"/>
    <property type="molecule type" value="Genomic_DNA"/>
</dbReference>
<dbReference type="AlphaFoldDB" id="A0AAJ0GSE6"/>
<sequence length="375" mass="39594">MLPAPKPPRVPASSMPYPKPDNGCVDNGSAASAASATPIPAPPGDQAVLRDVPAADNDRRVAILGAGVTGISSALLPQTTYLVSRIARDFHAALNVGHGKPPESPSRRTRSPRRLRCLPSSSSTAPAFHSTDCTFYSSQGRMVTLQCQLVALHTLLPSDAAAGGERCAGPGDSVAVMRRGFDAKAGGEGTECTRYEKGLLVLDSTSPCRRNVPSTSREIPLSLHRPGRILDELLLRSVALVSANHGLLEGIHEQLGPDAEEADPLGTCRNNYACLEAPSTTKAEWAVGSQPGTKEAEDTSFGSEGKEKPKMPQAEPKEAVRAKKTGGKDPADLCQSDVLWALMVSVVGAAYGYYGGRQLCLDRASSWKAMPRAIY</sequence>
<keyword evidence="3" id="KW-1185">Reference proteome</keyword>
<feature type="region of interest" description="Disordered" evidence="1">
    <location>
        <begin position="283"/>
        <end position="329"/>
    </location>
</feature>
<gene>
    <name evidence="2" type="ORF">B0T15DRAFT_192273</name>
</gene>
<dbReference type="GeneID" id="87881288"/>
<dbReference type="Proteomes" id="UP001273166">
    <property type="component" value="Unassembled WGS sequence"/>
</dbReference>
<feature type="region of interest" description="Disordered" evidence="1">
    <location>
        <begin position="1"/>
        <end position="46"/>
    </location>
</feature>
<evidence type="ECO:0000313" key="3">
    <source>
        <dbReference type="Proteomes" id="UP001273166"/>
    </source>
</evidence>
<reference evidence="2" key="1">
    <citation type="journal article" date="2023" name="Mol. Phylogenet. Evol.">
        <title>Genome-scale phylogeny and comparative genomics of the fungal order Sordariales.</title>
        <authorList>
            <person name="Hensen N."/>
            <person name="Bonometti L."/>
            <person name="Westerberg I."/>
            <person name="Brannstrom I.O."/>
            <person name="Guillou S."/>
            <person name="Cros-Aarteil S."/>
            <person name="Calhoun S."/>
            <person name="Haridas S."/>
            <person name="Kuo A."/>
            <person name="Mondo S."/>
            <person name="Pangilinan J."/>
            <person name="Riley R."/>
            <person name="LaButti K."/>
            <person name="Andreopoulos B."/>
            <person name="Lipzen A."/>
            <person name="Chen C."/>
            <person name="Yan M."/>
            <person name="Daum C."/>
            <person name="Ng V."/>
            <person name="Clum A."/>
            <person name="Steindorff A."/>
            <person name="Ohm R.A."/>
            <person name="Martin F."/>
            <person name="Silar P."/>
            <person name="Natvig D.O."/>
            <person name="Lalanne C."/>
            <person name="Gautier V."/>
            <person name="Ament-Velasquez S.L."/>
            <person name="Kruys A."/>
            <person name="Hutchinson M.I."/>
            <person name="Powell A.J."/>
            <person name="Barry K."/>
            <person name="Miller A.N."/>
            <person name="Grigoriev I.V."/>
            <person name="Debuchy R."/>
            <person name="Gladieux P."/>
            <person name="Hiltunen Thoren M."/>
            <person name="Johannesson H."/>
        </authorList>
    </citation>
    <scope>NUCLEOTIDE SEQUENCE</scope>
    <source>
        <strain evidence="2">CBS 333.67</strain>
    </source>
</reference>